<organism evidence="2 4">
    <name type="scientific">Shewanella psychromarinicola</name>
    <dbReference type="NCBI Taxonomy" id="2487742"/>
    <lineage>
        <taxon>Bacteria</taxon>
        <taxon>Pseudomonadati</taxon>
        <taxon>Pseudomonadota</taxon>
        <taxon>Gammaproteobacteria</taxon>
        <taxon>Alteromonadales</taxon>
        <taxon>Shewanellaceae</taxon>
        <taxon>Shewanella</taxon>
    </lineage>
</organism>
<gene>
    <name evidence="2" type="ORF">EGC77_14775</name>
    <name evidence="1" type="ORF">EGC80_13230</name>
</gene>
<name>A0A3N4DZ88_9GAMM</name>
<dbReference type="Proteomes" id="UP000273778">
    <property type="component" value="Chromosome"/>
</dbReference>
<dbReference type="Proteomes" id="UP000278855">
    <property type="component" value="Unassembled WGS sequence"/>
</dbReference>
<dbReference type="AlphaFoldDB" id="A0A3N4DZ88"/>
<dbReference type="KEGG" id="spsr:EGC80_13230"/>
<evidence type="ECO:0000313" key="1">
    <source>
        <dbReference type="EMBL" id="AZG35749.1"/>
    </source>
</evidence>
<sequence length="77" mass="8852">MVNAHIEMDLNNHVSVISSKIIQLIKAGGEMIIETLMKQFLKKYENYTPDQFMEGILFLFSLGCLTINDYKVILKNV</sequence>
<dbReference type="EMBL" id="RKKB01000007">
    <property type="protein sequence ID" value="RPA30326.1"/>
    <property type="molecule type" value="Genomic_DNA"/>
</dbReference>
<keyword evidence="3" id="KW-1185">Reference proteome</keyword>
<protein>
    <submittedName>
        <fullName evidence="2">Uncharacterized protein</fullName>
    </submittedName>
</protein>
<dbReference type="OrthoDB" id="9945092at2"/>
<reference evidence="1 3" key="1">
    <citation type="submission" date="2018-11" db="EMBL/GenBank/DDBJ databases">
        <title>Shewanella sp. M2.</title>
        <authorList>
            <person name="Hwang Y.J."/>
            <person name="Hwang C.Y."/>
        </authorList>
    </citation>
    <scope>NUCLEOTIDE SEQUENCE [LARGE SCALE GENOMIC DNA]</scope>
    <source>
        <strain evidence="1 3">M2</strain>
    </source>
</reference>
<accession>A0A3N4DZ88</accession>
<evidence type="ECO:0000313" key="4">
    <source>
        <dbReference type="Proteomes" id="UP000278855"/>
    </source>
</evidence>
<evidence type="ECO:0000313" key="3">
    <source>
        <dbReference type="Proteomes" id="UP000273778"/>
    </source>
</evidence>
<reference evidence="2" key="3">
    <citation type="submission" date="2018-11" db="EMBL/GenBank/DDBJ databases">
        <authorList>
            <person name="Hwang Y.J."/>
            <person name="Hwang C.Y."/>
        </authorList>
    </citation>
    <scope>NUCLEOTIDE SEQUENCE</scope>
    <source>
        <strain evidence="2">R106</strain>
    </source>
</reference>
<reference evidence="4" key="2">
    <citation type="submission" date="2018-11" db="EMBL/GenBank/DDBJ databases">
        <title>Shewanella sp. R106.</title>
        <authorList>
            <person name="Hwang Y.J."/>
            <person name="Hwang C.Y."/>
        </authorList>
    </citation>
    <scope>NUCLEOTIDE SEQUENCE [LARGE SCALE GENOMIC DNA]</scope>
    <source>
        <strain evidence="4">R106</strain>
    </source>
</reference>
<dbReference type="RefSeq" id="WP_124013355.1">
    <property type="nucleotide sequence ID" value="NZ_CP034073.1"/>
</dbReference>
<dbReference type="EMBL" id="CP034073">
    <property type="protein sequence ID" value="AZG35749.1"/>
    <property type="molecule type" value="Genomic_DNA"/>
</dbReference>
<proteinExistence type="predicted"/>
<evidence type="ECO:0000313" key="2">
    <source>
        <dbReference type="EMBL" id="RPA30326.1"/>
    </source>
</evidence>